<feature type="compositionally biased region" description="Gly residues" evidence="1">
    <location>
        <begin position="259"/>
        <end position="269"/>
    </location>
</feature>
<evidence type="ECO:0000256" key="1">
    <source>
        <dbReference type="SAM" id="MobiDB-lite"/>
    </source>
</evidence>
<proteinExistence type="predicted"/>
<feature type="compositionally biased region" description="Low complexity" evidence="1">
    <location>
        <begin position="1315"/>
        <end position="1340"/>
    </location>
</feature>
<feature type="compositionally biased region" description="Low complexity" evidence="1">
    <location>
        <begin position="715"/>
        <end position="729"/>
    </location>
</feature>
<feature type="region of interest" description="Disordered" evidence="1">
    <location>
        <begin position="1121"/>
        <end position="1140"/>
    </location>
</feature>
<evidence type="ECO:0000259" key="3">
    <source>
        <dbReference type="SMART" id="SM01293"/>
    </source>
</evidence>
<feature type="region of interest" description="Disordered" evidence="1">
    <location>
        <begin position="653"/>
        <end position="751"/>
    </location>
</feature>
<feature type="region of interest" description="Disordered" evidence="1">
    <location>
        <begin position="522"/>
        <end position="597"/>
    </location>
</feature>
<protein>
    <recommendedName>
        <fullName evidence="6">N1221-domain-containing protein</fullName>
    </recommendedName>
</protein>
<feature type="region of interest" description="Disordered" evidence="1">
    <location>
        <begin position="232"/>
        <end position="286"/>
    </location>
</feature>
<feature type="compositionally biased region" description="Low complexity" evidence="1">
    <location>
        <begin position="139"/>
        <end position="164"/>
    </location>
</feature>
<feature type="region of interest" description="Disordered" evidence="1">
    <location>
        <begin position="1281"/>
        <end position="1350"/>
    </location>
</feature>
<feature type="compositionally biased region" description="Gly residues" evidence="1">
    <location>
        <begin position="1153"/>
        <end position="1166"/>
    </location>
</feature>
<dbReference type="SMART" id="SM01293">
    <property type="entry name" value="DUF3402"/>
    <property type="match status" value="1"/>
</dbReference>
<dbReference type="GeneID" id="37268609"/>
<feature type="compositionally biased region" description="Low complexity" evidence="1">
    <location>
        <begin position="275"/>
        <end position="286"/>
    </location>
</feature>
<dbReference type="GO" id="GO:0005829">
    <property type="term" value="C:cytosol"/>
    <property type="evidence" value="ECO:0007669"/>
    <property type="project" value="TreeGrafter"/>
</dbReference>
<dbReference type="InterPro" id="IPR040185">
    <property type="entry name" value="Far11/STRP"/>
</dbReference>
<dbReference type="Proteomes" id="UP000245946">
    <property type="component" value="Unassembled WGS sequence"/>
</dbReference>
<feature type="region of interest" description="Disordered" evidence="1">
    <location>
        <begin position="1146"/>
        <end position="1179"/>
    </location>
</feature>
<dbReference type="PANTHER" id="PTHR13239:SF4">
    <property type="entry name" value="AT25231P"/>
    <property type="match status" value="1"/>
</dbReference>
<dbReference type="STRING" id="58919.A0A316Z1Z0"/>
<accession>A0A316Z1Z0</accession>
<evidence type="ECO:0008006" key="6">
    <source>
        <dbReference type="Google" id="ProtNLM"/>
    </source>
</evidence>
<organism evidence="4 5">
    <name type="scientific">Tilletiopsis washingtonensis</name>
    <dbReference type="NCBI Taxonomy" id="58919"/>
    <lineage>
        <taxon>Eukaryota</taxon>
        <taxon>Fungi</taxon>
        <taxon>Dikarya</taxon>
        <taxon>Basidiomycota</taxon>
        <taxon>Ustilaginomycotina</taxon>
        <taxon>Exobasidiomycetes</taxon>
        <taxon>Entylomatales</taxon>
        <taxon>Entylomatales incertae sedis</taxon>
        <taxon>Tilletiopsis</taxon>
    </lineage>
</organism>
<dbReference type="SMART" id="SM01292">
    <property type="entry name" value="N1221"/>
    <property type="match status" value="1"/>
</dbReference>
<dbReference type="Pfam" id="PF11882">
    <property type="entry name" value="DUF3402"/>
    <property type="match status" value="1"/>
</dbReference>
<dbReference type="Pfam" id="PF07923">
    <property type="entry name" value="N1221"/>
    <property type="match status" value="1"/>
</dbReference>
<dbReference type="InterPro" id="IPR021819">
    <property type="entry name" value="Far11/STRP_C"/>
</dbReference>
<feature type="domain" description="Far11/STRP N-terminal" evidence="2">
    <location>
        <begin position="190"/>
        <end position="537"/>
    </location>
</feature>
<feature type="region of interest" description="Disordered" evidence="1">
    <location>
        <begin position="1"/>
        <end position="171"/>
    </location>
</feature>
<dbReference type="InterPro" id="IPR012486">
    <property type="entry name" value="Far11/STRP_N"/>
</dbReference>
<sequence length="1445" mass="154737">MASAAPAPDAEADERPLLPPASPRAPELLLDDDGAPLDSSPEHSPDGLLEAASVAPPLEHEDAAFAAQEQLPGDGDFEPLPMSGGALGVTAAAGDEASEGTLAAHGSSDLSEALVSGPGAPDGGQMELTSQPPEPEPIGAAGTGSAVQQAQQQAQQSLAMQQTGGAQGVQDAGSAVANLRAMQAANRMRPKQYAFDGKADADELPREIDEFYSYVEAPQIAENRAAWEEWCETGGAPSAAQGEGESDERKPRESEPDGGALGLGLGPGTASGKASPSEWTSQPSSSRRRAISLLLSQLEVRDPATRQRASRALLYLLQGAFADTSGTEHQLQWMGQNARMVRNLGGVEMIYGALRLAGWKHDWLSALPDHILSSTVPAPGEPPVEPLLTPQAKLDYLDEINLELALHFAQLYILVETARGEEEWGDELMSLDPPMPIYLFGLVASLREKNAKGYPVKKLLLLLWKSILCCMGGSADIDRCKKLARELEGLRDAVQPAPRLSTKATPLDFQAFQEEITVKYPTFEQPRRAPGELPTDKIASAVSPIPVRRPLGQADSSLTSANGANGSAPGAPGNGPFPGTPAPSPPPSPKPNKQKYQTDQNRPFVFPYSRSVQGARLVPFSIDEAGRLFRENMHVSLELWQTWRLREQCIHEESGVGSNPDGQRVGLGVAPARSTPPRKGSSDSSGASGGAGPSLLTHGAAALSPLSRLDRTGDDGSSGSGSRSPSSVGAPLSHTTERSRRAGPNGFKLRGEPTLERLQELESDIEAELTRAEADHMLAVLDNPRYMANVASLRQQRADTRRLQRVDAFYRAVLPQLQNGVVVLLKLLLATVTQQSSTNSPHAQAVAEGMAPDDTPPPTLEDIDIVRHREITSKAVSAILLLCLQWFKASHAMKFHYLSQLLVDSNCLLLILKMFGLQEVGNTVRAQNEAPNFNFFRYCELNCGQEMRQPQPEDALPGPQYGIGLGGRAGSPPPLGGVANLGVKGEEIEYVTNFSFRNLFSALHFTRILQKLTKRKVHRVLLLVQYKSSAILKRTLKVPHPALQRYALKVIKSQVPFCGRKWRQSNMKVITAIYLNLRPDLREDWLSGGDVDAEVEESLPQEQALRGLVKYYNASRFSPPVAAGPPSAGQGHGHRRSLSTNLAEGLPQAAPGQEGGAGGLGQGAGAANGLHPPMSPGRQMASFFETDILPPLRRNAEGAATSLRYSLPDELLDGYLDEYDDVLSEVFGGEGTLGDGWSSGKWGLTQDGSQTAWARLGEILGAESISDSESVGTIDLHMEGSGAAEGASEDDLSAPPPPEGAQSWENLSPKEMRFLAAGPGSPAARRRSSSSAGSGPLSRSNSDSAPLRPVLSFGPELLEDEVIQDDDEGEQVAEEPPVKPQAGGIDEVRRVSFCMLRPLTLRHHSRSSTFGRSKGWRAMHTCLLSCAVCCCVRRDKGIMIFVQHP</sequence>
<dbReference type="GO" id="GO:0007010">
    <property type="term" value="P:cytoskeleton organization"/>
    <property type="evidence" value="ECO:0007669"/>
    <property type="project" value="TreeGrafter"/>
</dbReference>
<dbReference type="EMBL" id="KZ819305">
    <property type="protein sequence ID" value="PWN95376.1"/>
    <property type="molecule type" value="Genomic_DNA"/>
</dbReference>
<dbReference type="OrthoDB" id="18234at2759"/>
<evidence type="ECO:0000313" key="5">
    <source>
        <dbReference type="Proteomes" id="UP000245946"/>
    </source>
</evidence>
<keyword evidence="5" id="KW-1185">Reference proteome</keyword>
<evidence type="ECO:0000313" key="4">
    <source>
        <dbReference type="EMBL" id="PWN95376.1"/>
    </source>
</evidence>
<feature type="compositionally biased region" description="Pro residues" evidence="1">
    <location>
        <begin position="578"/>
        <end position="590"/>
    </location>
</feature>
<name>A0A316Z1Z0_9BASI</name>
<gene>
    <name evidence="4" type="ORF">FA09DRAFT_322799</name>
</gene>
<feature type="domain" description="Far11/STRP C-terminal" evidence="3">
    <location>
        <begin position="619"/>
        <end position="1188"/>
    </location>
</feature>
<dbReference type="PANTHER" id="PTHR13239">
    <property type="entry name" value="PROTEIN REQUIRED FOR HYPHAL ANASTOMOSIS HAM-2"/>
    <property type="match status" value="1"/>
</dbReference>
<dbReference type="RefSeq" id="XP_025595655.1">
    <property type="nucleotide sequence ID" value="XM_025741065.1"/>
</dbReference>
<reference evidence="4 5" key="1">
    <citation type="journal article" date="2018" name="Mol. Biol. Evol.">
        <title>Broad Genomic Sampling Reveals a Smut Pathogenic Ancestry of the Fungal Clade Ustilaginomycotina.</title>
        <authorList>
            <person name="Kijpornyongpan T."/>
            <person name="Mondo S.J."/>
            <person name="Barry K."/>
            <person name="Sandor L."/>
            <person name="Lee J."/>
            <person name="Lipzen A."/>
            <person name="Pangilinan J."/>
            <person name="LaButti K."/>
            <person name="Hainaut M."/>
            <person name="Henrissat B."/>
            <person name="Grigoriev I.V."/>
            <person name="Spatafora J.W."/>
            <person name="Aime M.C."/>
        </authorList>
    </citation>
    <scope>NUCLEOTIDE SEQUENCE [LARGE SCALE GENOMIC DNA]</scope>
    <source>
        <strain evidence="4 5">MCA 4186</strain>
    </source>
</reference>
<evidence type="ECO:0000259" key="2">
    <source>
        <dbReference type="SMART" id="SM01292"/>
    </source>
</evidence>
<feature type="compositionally biased region" description="Low complexity" evidence="1">
    <location>
        <begin position="561"/>
        <end position="571"/>
    </location>
</feature>